<dbReference type="AlphaFoldDB" id="A0AA91SZT7"/>
<feature type="domain" description="Zn(2)-C6 fungal-type" evidence="3">
    <location>
        <begin position="33"/>
        <end position="57"/>
    </location>
</feature>
<comment type="caution">
    <text evidence="4">The sequence shown here is derived from an EMBL/GenBank/DDBJ whole genome shotgun (WGS) entry which is preliminary data.</text>
</comment>
<dbReference type="PANTHER" id="PTHR37534:SF46">
    <property type="entry name" value="ZN(II)2CYS6 TRANSCRIPTION FACTOR (EUROFUNG)"/>
    <property type="match status" value="1"/>
</dbReference>
<comment type="subcellular location">
    <subcellularLocation>
        <location evidence="1">Nucleus</location>
    </subcellularLocation>
</comment>
<evidence type="ECO:0000313" key="5">
    <source>
        <dbReference type="Proteomes" id="UP000195602"/>
    </source>
</evidence>
<keyword evidence="2" id="KW-0539">Nucleus</keyword>
<dbReference type="GO" id="GO:0008270">
    <property type="term" value="F:zinc ion binding"/>
    <property type="evidence" value="ECO:0007669"/>
    <property type="project" value="InterPro"/>
</dbReference>
<reference evidence="4 5" key="1">
    <citation type="submission" date="2017-04" db="EMBL/GenBank/DDBJ databases">
        <title>Draft genome of the yeast Clavispora lusitaniae type strain CBS 6936.</title>
        <authorList>
            <person name="Durrens P."/>
            <person name="Klopp C."/>
            <person name="Biteau N."/>
            <person name="Fitton-Ouhabi V."/>
            <person name="Dementhon K."/>
            <person name="Accoceberry I."/>
            <person name="Sherman D.J."/>
            <person name="Noel T."/>
        </authorList>
    </citation>
    <scope>NUCLEOTIDE SEQUENCE [LARGE SCALE GENOMIC DNA]</scope>
    <source>
        <strain evidence="4 5">CBS 6936</strain>
    </source>
</reference>
<dbReference type="Pfam" id="PF00172">
    <property type="entry name" value="Zn_clus"/>
    <property type="match status" value="1"/>
</dbReference>
<evidence type="ECO:0000256" key="1">
    <source>
        <dbReference type="ARBA" id="ARBA00004123"/>
    </source>
</evidence>
<organism evidence="4 5">
    <name type="scientific">Clavispora lusitaniae</name>
    <name type="common">Candida lusitaniae</name>
    <dbReference type="NCBI Taxonomy" id="36911"/>
    <lineage>
        <taxon>Eukaryota</taxon>
        <taxon>Fungi</taxon>
        <taxon>Dikarya</taxon>
        <taxon>Ascomycota</taxon>
        <taxon>Saccharomycotina</taxon>
        <taxon>Pichiomycetes</taxon>
        <taxon>Metschnikowiaceae</taxon>
        <taxon>Clavispora</taxon>
    </lineage>
</organism>
<evidence type="ECO:0000256" key="2">
    <source>
        <dbReference type="ARBA" id="ARBA00023242"/>
    </source>
</evidence>
<dbReference type="Pfam" id="PF11951">
    <property type="entry name" value="Fungal_trans_2"/>
    <property type="match status" value="1"/>
</dbReference>
<dbReference type="GO" id="GO:0005634">
    <property type="term" value="C:nucleus"/>
    <property type="evidence" value="ECO:0007669"/>
    <property type="project" value="UniProtKB-SubCell"/>
</dbReference>
<proteinExistence type="predicted"/>
<evidence type="ECO:0000313" key="4">
    <source>
        <dbReference type="EMBL" id="OVF05542.1"/>
    </source>
</evidence>
<dbReference type="InterPro" id="IPR036864">
    <property type="entry name" value="Zn2-C6_fun-type_DNA-bd_sf"/>
</dbReference>
<dbReference type="Gene3D" id="4.10.240.10">
    <property type="entry name" value="Zn(2)-C6 fungal-type DNA-binding domain"/>
    <property type="match status" value="1"/>
</dbReference>
<dbReference type="GO" id="GO:0000981">
    <property type="term" value="F:DNA-binding transcription factor activity, RNA polymerase II-specific"/>
    <property type="evidence" value="ECO:0007669"/>
    <property type="project" value="InterPro"/>
</dbReference>
<dbReference type="PANTHER" id="PTHR37534">
    <property type="entry name" value="TRANSCRIPTIONAL ACTIVATOR PROTEIN UGA3"/>
    <property type="match status" value="1"/>
</dbReference>
<dbReference type="Proteomes" id="UP000195602">
    <property type="component" value="Unassembled WGS sequence"/>
</dbReference>
<dbReference type="CDD" id="cd00067">
    <property type="entry name" value="GAL4"/>
    <property type="match status" value="1"/>
</dbReference>
<dbReference type="EMBL" id="LYUB02000022">
    <property type="protein sequence ID" value="OVF05542.1"/>
    <property type="molecule type" value="Genomic_DNA"/>
</dbReference>
<dbReference type="SUPFAM" id="SSF57701">
    <property type="entry name" value="Zn2/Cys6 DNA-binding domain"/>
    <property type="match status" value="1"/>
</dbReference>
<protein>
    <recommendedName>
        <fullName evidence="3">Zn(2)-C6 fungal-type domain-containing protein</fullName>
    </recommendedName>
</protein>
<dbReference type="KEGG" id="clus:A9F13_22g00880"/>
<evidence type="ECO:0000259" key="3">
    <source>
        <dbReference type="Pfam" id="PF00172"/>
    </source>
</evidence>
<name>A0AA91SZT7_CLALS</name>
<sequence>MIESHVCMSGIGVLESIPQINGRYLSPYTLEGRRRKIKCNEEKPICFGCTKSNLQCRWRSDGNDGTSQSLHANEANVVKQDVVYYIDNGHASFKSEGAPMGNVALETTLLEPVLDPVLEISREDYISGSIQQFTLQDSVPLPAHPIPSTGPLVSLEGFEPPVGNPATESCDPVSSENIQLIGSSAVTLGTTPLSGPSGWMGVSEMPEHSVLMDSFFGGFLPSVSPQFCDPRLSPSAVFVPQFVADPLLKEVFYACGAAYLSNTVPGMRELAQEKYEQCLMQFSHRVDQSVGDAQDWMVAVALLLCLRDKFIGTTPEISAIHLAKTLRLIRELRKSTEGVSVNLKVFVESFLFNYSVMIITGGESVSKFLPSPFEIFDEVRSILDYHPYQCPVPWMENPVFGAATKTVEIAAKSSWLLSQYPLNDADMALACNLLSETYKIRYPPMAPDAEIRLGSQSYFMLQESVTVSEIVRHSCQLLLMRLIIPNLESSHISIKQKVALIYDMMKGLSEDSPLWVILGWSMMITGLNSIQPDHRSFLIHSLYRCASKFHAAFLVQIADFLEKVWIANNDSQDFGWSVIFDKKLLSNICI</sequence>
<dbReference type="InterPro" id="IPR001138">
    <property type="entry name" value="Zn2Cys6_DnaBD"/>
</dbReference>
<gene>
    <name evidence="4" type="ORF">A9F13_22g00880</name>
</gene>
<dbReference type="InterPro" id="IPR021858">
    <property type="entry name" value="Fun_TF"/>
</dbReference>
<accession>A0AA91SZT7</accession>